<comment type="caution">
    <text evidence="3">The sequence shown here is derived from an EMBL/GenBank/DDBJ whole genome shotgun (WGS) entry which is preliminary data.</text>
</comment>
<dbReference type="GO" id="GO:0071973">
    <property type="term" value="P:bacterial-type flagellum-dependent cell motility"/>
    <property type="evidence" value="ECO:0007669"/>
    <property type="project" value="InterPro"/>
</dbReference>
<keyword evidence="3" id="KW-0969">Cilium</keyword>
<keyword evidence="3" id="KW-0282">Flagellum</keyword>
<evidence type="ECO:0000313" key="3">
    <source>
        <dbReference type="EMBL" id="MDP2538522.1"/>
    </source>
</evidence>
<dbReference type="EMBL" id="JAUYZK010000002">
    <property type="protein sequence ID" value="MDP2538522.1"/>
    <property type="molecule type" value="Genomic_DNA"/>
</dbReference>
<reference evidence="2 4" key="3">
    <citation type="journal article" date="2024" name="Syst. Appl. Microbiol.">
        <title>Helicobacter cappadocius sp. nov., from lizards: The first psychrotrophic Helicobacter species.</title>
        <authorList>
            <person name="Aydin F."/>
            <person name="Tarhane S."/>
            <person name="Karakaya E."/>
            <person name="Abay S."/>
            <person name="Kayman T."/>
            <person name="Guran O."/>
            <person name="Bozkurt E."/>
            <person name="Uzum N."/>
            <person name="Avci A."/>
            <person name="Olgun K."/>
            <person name="Jablonski D."/>
            <person name="Guran C."/>
            <person name="Burcin Saticioglu I."/>
        </authorList>
    </citation>
    <scope>NUCLEOTIDE SEQUENCE [LARGE SCALE GENOMIC DNA]</scope>
    <source>
        <strain evidence="2">Faydin-H75</strain>
        <strain evidence="4">faydin-H76</strain>
    </source>
</reference>
<sequence>MNTKFDSLLKIKQQQLDKCEIDIMQNNQLIDSKNRKIDILLQDLSEVNIPKNGGYWDFKNMQDIKKAFVNEIDKTKNEISRLKNIGKKLQESYKIAFVEYEKIKYLKDNEIKKMILKIKKNELKDLDEVGIMLFKSNKENV</sequence>
<accession>A0AA90T960</accession>
<dbReference type="Proteomes" id="UP001177258">
    <property type="component" value="Unassembled WGS sequence"/>
</dbReference>
<keyword evidence="3" id="KW-0966">Cell projection</keyword>
<dbReference type="RefSeq" id="WP_305516497.1">
    <property type="nucleotide sequence ID" value="NZ_JAUPEV010000002.1"/>
</dbReference>
<evidence type="ECO:0000313" key="5">
    <source>
        <dbReference type="Proteomes" id="UP001240777"/>
    </source>
</evidence>
<reference evidence="3 5" key="1">
    <citation type="submission" date="2023-07" db="EMBL/GenBank/DDBJ databases">
        <title>Unpublished Manusciprt.</title>
        <authorList>
            <person name="Aydin F."/>
            <person name="Tarhane S."/>
            <person name="Saticioglu I.B."/>
            <person name="Karakaya E."/>
            <person name="Abay S."/>
            <person name="Guran O."/>
            <person name="Bozkurt E."/>
            <person name="Uzum N."/>
            <person name="Olgun K."/>
            <person name="Jablonski D."/>
        </authorList>
    </citation>
    <scope>NUCLEOTIDE SEQUENCE</scope>
    <source>
        <strain evidence="5">faydin-H75</strain>
        <strain evidence="3">Faydin-H76</strain>
    </source>
</reference>
<dbReference type="Proteomes" id="UP001240777">
    <property type="component" value="Unassembled WGS sequence"/>
</dbReference>
<evidence type="ECO:0000313" key="4">
    <source>
        <dbReference type="Proteomes" id="UP001177258"/>
    </source>
</evidence>
<dbReference type="InterPro" id="IPR012823">
    <property type="entry name" value="Flagell_FliJ"/>
</dbReference>
<dbReference type="EMBL" id="JAUPEV010000002">
    <property type="protein sequence ID" value="MDO7252655.1"/>
    <property type="molecule type" value="Genomic_DNA"/>
</dbReference>
<protein>
    <submittedName>
        <fullName evidence="3">Flagellar export protein FliJ</fullName>
    </submittedName>
</protein>
<reference evidence="2" key="2">
    <citation type="submission" date="2023-07" db="EMBL/GenBank/DDBJ databases">
        <authorList>
            <person name="Aydin F."/>
            <person name="Tarhane S."/>
            <person name="Saticioglu I.B."/>
            <person name="Karakaya E."/>
            <person name="Abay S."/>
            <person name="Guran O."/>
            <person name="Bozkurt E."/>
            <person name="Uzum N."/>
            <person name="Olgun K."/>
            <person name="Jablonski D."/>
        </authorList>
    </citation>
    <scope>NUCLEOTIDE SEQUENCE</scope>
    <source>
        <strain evidence="2">Faydin-H75</strain>
    </source>
</reference>
<evidence type="ECO:0000313" key="2">
    <source>
        <dbReference type="EMBL" id="MDO7252655.1"/>
    </source>
</evidence>
<feature type="coiled-coil region" evidence="1">
    <location>
        <begin position="65"/>
        <end position="92"/>
    </location>
</feature>
<keyword evidence="1" id="KW-0175">Coiled coil</keyword>
<dbReference type="Pfam" id="PF02050">
    <property type="entry name" value="FliJ"/>
    <property type="match status" value="1"/>
</dbReference>
<keyword evidence="5" id="KW-1185">Reference proteome</keyword>
<organism evidence="3 4">
    <name type="scientific">Helicobacter cappadocius</name>
    <dbReference type="NCBI Taxonomy" id="3063998"/>
    <lineage>
        <taxon>Bacteria</taxon>
        <taxon>Pseudomonadati</taxon>
        <taxon>Campylobacterota</taxon>
        <taxon>Epsilonproteobacteria</taxon>
        <taxon>Campylobacterales</taxon>
        <taxon>Helicobacteraceae</taxon>
        <taxon>Helicobacter</taxon>
    </lineage>
</organism>
<evidence type="ECO:0000256" key="1">
    <source>
        <dbReference type="SAM" id="Coils"/>
    </source>
</evidence>
<dbReference type="GO" id="GO:0009288">
    <property type="term" value="C:bacterial-type flagellum"/>
    <property type="evidence" value="ECO:0007669"/>
    <property type="project" value="InterPro"/>
</dbReference>
<gene>
    <name evidence="2" type="ORF">Q5I04_01810</name>
    <name evidence="3" type="ORF">Q5I06_01810</name>
</gene>
<proteinExistence type="predicted"/>
<name>A0AA90T960_9HELI</name>
<dbReference type="AlphaFoldDB" id="A0AA90T960"/>